<evidence type="ECO:0000256" key="2">
    <source>
        <dbReference type="ARBA" id="ARBA00022692"/>
    </source>
</evidence>
<gene>
    <name evidence="8" type="ORF">GCM10020366_43790</name>
</gene>
<dbReference type="Proteomes" id="UP001500483">
    <property type="component" value="Unassembled WGS sequence"/>
</dbReference>
<evidence type="ECO:0000259" key="6">
    <source>
        <dbReference type="PROSITE" id="PS50893"/>
    </source>
</evidence>
<accession>A0ABP6RTW8</accession>
<keyword evidence="9" id="KW-1185">Reference proteome</keyword>
<keyword evidence="3 5" id="KW-1133">Transmembrane helix</keyword>
<evidence type="ECO:0000256" key="1">
    <source>
        <dbReference type="ARBA" id="ARBA00004651"/>
    </source>
</evidence>
<feature type="domain" description="ABC transmembrane type-1" evidence="7">
    <location>
        <begin position="25"/>
        <end position="303"/>
    </location>
</feature>
<evidence type="ECO:0000313" key="8">
    <source>
        <dbReference type="EMBL" id="GAA3361107.1"/>
    </source>
</evidence>
<sequence length="542" mass="56376">MDAKERGGTSRARRLVLRRQRVRVLIASLLLMGHQACEALVPLAIGLAVDEAVATGEPRALLWCVCGLVLLFTALTTCYRWFSRLGRAAAIDESHALRVQLAGRSLLGSGTRRRHGELLAIASSDADQVSRAVIWVAGLAGSISALGVSCVVLLGIDVRLGVLLIVTAVVTTLGLNMVSPMLSRRVSGQQDGLAAASALATDLVTGMRVVRGLSAQDGAVARYREVSRRAEAAAIRAGVGRSLQLGATVLAGTLVLAVSVGAAGLLAVEQVITVGSFVAAVGAAQFIAEPLSAAGMYLQIGAAALASGRRVDAVLDEQEDAAGDTGPATGPRVELRLDRGGCTGVVAEGRDVERILEVLRGDPAGARNGLTVTWTGGEPDAVHVEPRQAQLFTGTIAENLALGRDTAGEPRPALVASGAAPFVDAQPDGLDEHVRARGLSLSGGQRQRLALARALHADPDVLVLVDPTTALDSVTEEAVADGLHALRHGDGEPRTTVLITTSPVLLARAERVRFLTADGEVVTGEHRTLLDEHADYYRKVVG</sequence>
<feature type="transmembrane region" description="Helical" evidence="5">
    <location>
        <begin position="132"/>
        <end position="154"/>
    </location>
</feature>
<evidence type="ECO:0000256" key="3">
    <source>
        <dbReference type="ARBA" id="ARBA00022989"/>
    </source>
</evidence>
<feature type="transmembrane region" description="Helical" evidence="5">
    <location>
        <begin position="21"/>
        <end position="48"/>
    </location>
</feature>
<dbReference type="InterPro" id="IPR036640">
    <property type="entry name" value="ABC1_TM_sf"/>
</dbReference>
<evidence type="ECO:0000313" key="9">
    <source>
        <dbReference type="Proteomes" id="UP001500483"/>
    </source>
</evidence>
<proteinExistence type="predicted"/>
<organism evidence="8 9">
    <name type="scientific">Saccharopolyspora gregorii</name>
    <dbReference type="NCBI Taxonomy" id="33914"/>
    <lineage>
        <taxon>Bacteria</taxon>
        <taxon>Bacillati</taxon>
        <taxon>Actinomycetota</taxon>
        <taxon>Actinomycetes</taxon>
        <taxon>Pseudonocardiales</taxon>
        <taxon>Pseudonocardiaceae</taxon>
        <taxon>Saccharopolyspora</taxon>
    </lineage>
</organism>
<dbReference type="Gene3D" id="3.40.50.300">
    <property type="entry name" value="P-loop containing nucleotide triphosphate hydrolases"/>
    <property type="match status" value="1"/>
</dbReference>
<keyword evidence="8" id="KW-0547">Nucleotide-binding</keyword>
<comment type="subcellular location">
    <subcellularLocation>
        <location evidence="1">Cell membrane</location>
        <topology evidence="1">Multi-pass membrane protein</topology>
    </subcellularLocation>
</comment>
<evidence type="ECO:0000256" key="5">
    <source>
        <dbReference type="SAM" id="Phobius"/>
    </source>
</evidence>
<feature type="transmembrane region" description="Helical" evidence="5">
    <location>
        <begin position="245"/>
        <end position="268"/>
    </location>
</feature>
<dbReference type="SUPFAM" id="SSF90123">
    <property type="entry name" value="ABC transporter transmembrane region"/>
    <property type="match status" value="1"/>
</dbReference>
<protein>
    <submittedName>
        <fullName evidence="8">ABC transporter ATP-binding protein</fullName>
    </submittedName>
</protein>
<feature type="transmembrane region" description="Helical" evidence="5">
    <location>
        <begin position="160"/>
        <end position="178"/>
    </location>
</feature>
<keyword evidence="2 5" id="KW-0812">Transmembrane</keyword>
<dbReference type="SUPFAM" id="SSF52540">
    <property type="entry name" value="P-loop containing nucleoside triphosphate hydrolases"/>
    <property type="match status" value="1"/>
</dbReference>
<evidence type="ECO:0000256" key="4">
    <source>
        <dbReference type="ARBA" id="ARBA00023136"/>
    </source>
</evidence>
<reference evidence="9" key="1">
    <citation type="journal article" date="2019" name="Int. J. Syst. Evol. Microbiol.">
        <title>The Global Catalogue of Microorganisms (GCM) 10K type strain sequencing project: providing services to taxonomists for standard genome sequencing and annotation.</title>
        <authorList>
            <consortium name="The Broad Institute Genomics Platform"/>
            <consortium name="The Broad Institute Genome Sequencing Center for Infectious Disease"/>
            <person name="Wu L."/>
            <person name="Ma J."/>
        </authorList>
    </citation>
    <scope>NUCLEOTIDE SEQUENCE [LARGE SCALE GENOMIC DNA]</scope>
    <source>
        <strain evidence="9">JCM 9687</strain>
    </source>
</reference>
<dbReference type="PROSITE" id="PS50929">
    <property type="entry name" value="ABC_TM1F"/>
    <property type="match status" value="1"/>
</dbReference>
<dbReference type="EMBL" id="BAAAYK010000038">
    <property type="protein sequence ID" value="GAA3361107.1"/>
    <property type="molecule type" value="Genomic_DNA"/>
</dbReference>
<feature type="domain" description="ABC transporter" evidence="6">
    <location>
        <begin position="309"/>
        <end position="542"/>
    </location>
</feature>
<dbReference type="RefSeq" id="WP_258341994.1">
    <property type="nucleotide sequence ID" value="NZ_BAAAYK010000038.1"/>
</dbReference>
<dbReference type="CDD" id="cd07346">
    <property type="entry name" value="ABC_6TM_exporters"/>
    <property type="match status" value="1"/>
</dbReference>
<comment type="caution">
    <text evidence="8">The sequence shown here is derived from an EMBL/GenBank/DDBJ whole genome shotgun (WGS) entry which is preliminary data.</text>
</comment>
<dbReference type="GO" id="GO:0005524">
    <property type="term" value="F:ATP binding"/>
    <property type="evidence" value="ECO:0007669"/>
    <property type="project" value="UniProtKB-KW"/>
</dbReference>
<dbReference type="PANTHER" id="PTHR43394">
    <property type="entry name" value="ATP-DEPENDENT PERMEASE MDL1, MITOCHONDRIAL"/>
    <property type="match status" value="1"/>
</dbReference>
<dbReference type="InterPro" id="IPR003439">
    <property type="entry name" value="ABC_transporter-like_ATP-bd"/>
</dbReference>
<dbReference type="InterPro" id="IPR011527">
    <property type="entry name" value="ABC1_TM_dom"/>
</dbReference>
<keyword evidence="8" id="KW-0067">ATP-binding</keyword>
<keyword evidence="4 5" id="KW-0472">Membrane</keyword>
<dbReference type="Pfam" id="PF00005">
    <property type="entry name" value="ABC_tran"/>
    <property type="match status" value="1"/>
</dbReference>
<dbReference type="InterPro" id="IPR039421">
    <property type="entry name" value="Type_1_exporter"/>
</dbReference>
<dbReference type="PROSITE" id="PS00211">
    <property type="entry name" value="ABC_TRANSPORTER_1"/>
    <property type="match status" value="1"/>
</dbReference>
<feature type="transmembrane region" description="Helical" evidence="5">
    <location>
        <begin position="60"/>
        <end position="82"/>
    </location>
</feature>
<dbReference type="PROSITE" id="PS50893">
    <property type="entry name" value="ABC_TRANSPORTER_2"/>
    <property type="match status" value="1"/>
</dbReference>
<name>A0ABP6RTW8_9PSEU</name>
<dbReference type="Pfam" id="PF00664">
    <property type="entry name" value="ABC_membrane"/>
    <property type="match status" value="1"/>
</dbReference>
<dbReference type="PANTHER" id="PTHR43394:SF1">
    <property type="entry name" value="ATP-BINDING CASSETTE SUB-FAMILY B MEMBER 10, MITOCHONDRIAL"/>
    <property type="match status" value="1"/>
</dbReference>
<dbReference type="Gene3D" id="1.20.1560.10">
    <property type="entry name" value="ABC transporter type 1, transmembrane domain"/>
    <property type="match status" value="1"/>
</dbReference>
<dbReference type="InterPro" id="IPR027417">
    <property type="entry name" value="P-loop_NTPase"/>
</dbReference>
<evidence type="ECO:0000259" key="7">
    <source>
        <dbReference type="PROSITE" id="PS50929"/>
    </source>
</evidence>
<dbReference type="InterPro" id="IPR017871">
    <property type="entry name" value="ABC_transporter-like_CS"/>
</dbReference>